<comment type="caution">
    <text evidence="1">The sequence shown here is derived from an EMBL/GenBank/DDBJ whole genome shotgun (WGS) entry which is preliminary data.</text>
</comment>
<dbReference type="STRING" id="989370.AOQ71_20115"/>
<reference evidence="1 2" key="1">
    <citation type="submission" date="2015-09" db="EMBL/GenBank/DDBJ databases">
        <title>Draft Genome Sequence of Bradyrhizobium manausense Strain BR 3351T, a Novel Symbiotic Nitrogen-Fixing Alphaproteobacterium Isolated from Brazilian Amazon Rain Forest.</title>
        <authorList>
            <person name="De Araujo J.L."/>
            <person name="Zilli J.E."/>
        </authorList>
    </citation>
    <scope>NUCLEOTIDE SEQUENCE [LARGE SCALE GENOMIC DNA]</scope>
    <source>
        <strain evidence="1 2">BR3351</strain>
    </source>
</reference>
<dbReference type="PROSITE" id="PS51318">
    <property type="entry name" value="TAT"/>
    <property type="match status" value="1"/>
</dbReference>
<accession>A0A0R3DRE6</accession>
<proteinExistence type="predicted"/>
<dbReference type="InterPro" id="IPR038656">
    <property type="entry name" value="Peptidase_G1_sf"/>
</dbReference>
<dbReference type="RefSeq" id="WP_057749767.1">
    <property type="nucleotide sequence ID" value="NZ_LJYG01000085.1"/>
</dbReference>
<organism evidence="1 2">
    <name type="scientific">Bradyrhizobium manausense</name>
    <dbReference type="NCBI Taxonomy" id="989370"/>
    <lineage>
        <taxon>Bacteria</taxon>
        <taxon>Pseudomonadati</taxon>
        <taxon>Pseudomonadota</taxon>
        <taxon>Alphaproteobacteria</taxon>
        <taxon>Hyphomicrobiales</taxon>
        <taxon>Nitrobacteraceae</taxon>
        <taxon>Bradyrhizobium</taxon>
    </lineage>
</organism>
<dbReference type="Gene3D" id="2.60.120.700">
    <property type="entry name" value="Peptidase G1"/>
    <property type="match status" value="1"/>
</dbReference>
<dbReference type="AlphaFoldDB" id="A0A0R3DRE6"/>
<dbReference type="InterPro" id="IPR006311">
    <property type="entry name" value="TAT_signal"/>
</dbReference>
<evidence type="ECO:0000313" key="1">
    <source>
        <dbReference type="EMBL" id="KRQ10268.1"/>
    </source>
</evidence>
<sequence>MARDEHTKIDQPSELDRRTVLTGGAAVAATAALPRASLGQSNPNAVQPFGAIYKDFGYLQHFNHDKYSAGNIQNVQDLIKGKGSTPGLFPNRSALKWGLYQQSVEPTAANWGSTPKKGQAAFDKWPDFSQDARDDLERQPATFTDPKNAMNPFDTTQVAANLMEHLDEVIRIALWDHAVPMKIVVGSKEGRHHGLTTEWQPAPQPGTNPNLQLTGLTINMDCPDGGWEGYTVWRNQSSTAEITKIVASWTVPPAPTGQDGQIIFIFIGLESVSGTNATGGILQPVLQWTDSGPNAGWYIRSWYVTAAFDPLQYPLLPDPSIAADQAHLANENRCYSQAVPVQAKDTITGTIQGGRNSTTGKFDYMCSLEVNGQHKSVTDLSLTDIPEPVYAVCAVESYGAVNKPQDYPAPPTPGAASITLSSINLQVQNNSVHPIQWVDNKNNLGLDFKATHNMGGDKVEFKLA</sequence>
<protein>
    <submittedName>
        <fullName evidence="1">Uncharacterized protein</fullName>
    </submittedName>
</protein>
<dbReference type="Proteomes" id="UP000051936">
    <property type="component" value="Unassembled WGS sequence"/>
</dbReference>
<evidence type="ECO:0000313" key="2">
    <source>
        <dbReference type="Proteomes" id="UP000051936"/>
    </source>
</evidence>
<keyword evidence="2" id="KW-1185">Reference proteome</keyword>
<dbReference type="EMBL" id="LJYG01000085">
    <property type="protein sequence ID" value="KRQ10268.1"/>
    <property type="molecule type" value="Genomic_DNA"/>
</dbReference>
<name>A0A0R3DRE6_9BRAD</name>
<dbReference type="OrthoDB" id="8583929at2"/>
<gene>
    <name evidence="1" type="ORF">AOQ71_20115</name>
</gene>